<keyword evidence="1" id="KW-0812">Transmembrane</keyword>
<dbReference type="Proteomes" id="UP001642540">
    <property type="component" value="Unassembled WGS sequence"/>
</dbReference>
<evidence type="ECO:0000313" key="3">
    <source>
        <dbReference type="Proteomes" id="UP001642540"/>
    </source>
</evidence>
<feature type="transmembrane region" description="Helical" evidence="1">
    <location>
        <begin position="117"/>
        <end position="136"/>
    </location>
</feature>
<keyword evidence="1" id="KW-1133">Transmembrane helix</keyword>
<gene>
    <name evidence="2" type="ORF">ODALV1_LOCUS1193</name>
</gene>
<proteinExistence type="predicted"/>
<accession>A0ABP1PKX0</accession>
<reference evidence="2 3" key="1">
    <citation type="submission" date="2024-08" db="EMBL/GenBank/DDBJ databases">
        <authorList>
            <person name="Cucini C."/>
            <person name="Frati F."/>
        </authorList>
    </citation>
    <scope>NUCLEOTIDE SEQUENCE [LARGE SCALE GENOMIC DNA]</scope>
</reference>
<keyword evidence="1" id="KW-0472">Membrane</keyword>
<name>A0ABP1PKX0_9HEXA</name>
<evidence type="ECO:0000313" key="2">
    <source>
        <dbReference type="EMBL" id="CAL8070345.1"/>
    </source>
</evidence>
<protein>
    <submittedName>
        <fullName evidence="2">Uncharacterized protein</fullName>
    </submittedName>
</protein>
<feature type="transmembrane region" description="Helical" evidence="1">
    <location>
        <begin position="75"/>
        <end position="97"/>
    </location>
</feature>
<comment type="caution">
    <text evidence="2">The sequence shown here is derived from an EMBL/GenBank/DDBJ whole genome shotgun (WGS) entry which is preliminary data.</text>
</comment>
<dbReference type="EMBL" id="CAXLJM020000004">
    <property type="protein sequence ID" value="CAL8070345.1"/>
    <property type="molecule type" value="Genomic_DNA"/>
</dbReference>
<evidence type="ECO:0000256" key="1">
    <source>
        <dbReference type="SAM" id="Phobius"/>
    </source>
</evidence>
<keyword evidence="3" id="KW-1185">Reference proteome</keyword>
<sequence length="179" mass="20700">MSAGVHPDSPLFAEVNWLYEIGMRGCRGNPLETAVMDFAAKVYMHVLMFATINYLLHFLIPICVDFWFGTTWVEILVGPVTECLCCLIIALSFLVYYVKMDENENWKTTSVQVLTQVLKQFLVLLDHFCIVSFLQLKKLRQILQEVENCIERDETLRVIFISDFQVNKFTVDALENLCC</sequence>
<organism evidence="2 3">
    <name type="scientific">Orchesella dallaii</name>
    <dbReference type="NCBI Taxonomy" id="48710"/>
    <lineage>
        <taxon>Eukaryota</taxon>
        <taxon>Metazoa</taxon>
        <taxon>Ecdysozoa</taxon>
        <taxon>Arthropoda</taxon>
        <taxon>Hexapoda</taxon>
        <taxon>Collembola</taxon>
        <taxon>Entomobryomorpha</taxon>
        <taxon>Entomobryoidea</taxon>
        <taxon>Orchesellidae</taxon>
        <taxon>Orchesellinae</taxon>
        <taxon>Orchesella</taxon>
    </lineage>
</organism>
<feature type="transmembrane region" description="Helical" evidence="1">
    <location>
        <begin position="42"/>
        <end position="68"/>
    </location>
</feature>